<accession>A0AAV3QEC1</accession>
<name>A0AAV3QEC1_LITER</name>
<evidence type="ECO:0000313" key="3">
    <source>
        <dbReference type="Proteomes" id="UP001454036"/>
    </source>
</evidence>
<reference evidence="2 3" key="1">
    <citation type="submission" date="2024-01" db="EMBL/GenBank/DDBJ databases">
        <title>The complete chloroplast genome sequence of Lithospermum erythrorhizon: insights into the phylogenetic relationship among Boraginaceae species and the maternal lineages of purple gromwells.</title>
        <authorList>
            <person name="Okada T."/>
            <person name="Watanabe K."/>
        </authorList>
    </citation>
    <scope>NUCLEOTIDE SEQUENCE [LARGE SCALE GENOMIC DNA]</scope>
</reference>
<dbReference type="AlphaFoldDB" id="A0AAV3QEC1"/>
<evidence type="ECO:0000313" key="2">
    <source>
        <dbReference type="EMBL" id="GAA0162454.1"/>
    </source>
</evidence>
<proteinExistence type="predicted"/>
<dbReference type="Proteomes" id="UP001454036">
    <property type="component" value="Unassembled WGS sequence"/>
</dbReference>
<organism evidence="2 3">
    <name type="scientific">Lithospermum erythrorhizon</name>
    <name type="common">Purple gromwell</name>
    <name type="synonym">Lithospermum officinale var. erythrorhizon</name>
    <dbReference type="NCBI Taxonomy" id="34254"/>
    <lineage>
        <taxon>Eukaryota</taxon>
        <taxon>Viridiplantae</taxon>
        <taxon>Streptophyta</taxon>
        <taxon>Embryophyta</taxon>
        <taxon>Tracheophyta</taxon>
        <taxon>Spermatophyta</taxon>
        <taxon>Magnoliopsida</taxon>
        <taxon>eudicotyledons</taxon>
        <taxon>Gunneridae</taxon>
        <taxon>Pentapetalae</taxon>
        <taxon>asterids</taxon>
        <taxon>lamiids</taxon>
        <taxon>Boraginales</taxon>
        <taxon>Boraginaceae</taxon>
        <taxon>Boraginoideae</taxon>
        <taxon>Lithospermeae</taxon>
        <taxon>Lithospermum</taxon>
    </lineage>
</organism>
<sequence>MGIAGFLSGQNHGLADGLRRGLDRGLKPWVVNGLLIRLLDGLVTGLLHLGRLGLVLNQGLVDQGLMDQDGARADGPVGYWADPAGQWPGEGPIARPAGRSDPRLSTQQGGRRPAKKMQIGGGADGPGRKRASQ</sequence>
<evidence type="ECO:0000256" key="1">
    <source>
        <dbReference type="SAM" id="MobiDB-lite"/>
    </source>
</evidence>
<protein>
    <submittedName>
        <fullName evidence="2">Uncharacterized protein</fullName>
    </submittedName>
</protein>
<dbReference type="EMBL" id="BAABME010036739">
    <property type="protein sequence ID" value="GAA0162454.1"/>
    <property type="molecule type" value="Genomic_DNA"/>
</dbReference>
<comment type="caution">
    <text evidence="2">The sequence shown here is derived from an EMBL/GenBank/DDBJ whole genome shotgun (WGS) entry which is preliminary data.</text>
</comment>
<keyword evidence="3" id="KW-1185">Reference proteome</keyword>
<gene>
    <name evidence="2" type="ORF">LIER_43604</name>
</gene>
<feature type="region of interest" description="Disordered" evidence="1">
    <location>
        <begin position="72"/>
        <end position="133"/>
    </location>
</feature>